<comment type="caution">
    <text evidence="2">The sequence shown here is derived from an EMBL/GenBank/DDBJ whole genome shotgun (WGS) entry which is preliminary data.</text>
</comment>
<dbReference type="EMBL" id="JACCKA010000076">
    <property type="protein sequence ID" value="NZA27406.1"/>
    <property type="molecule type" value="Genomic_DNA"/>
</dbReference>
<evidence type="ECO:0000256" key="1">
    <source>
        <dbReference type="SAM" id="SignalP"/>
    </source>
</evidence>
<protein>
    <submittedName>
        <fullName evidence="2">Uncharacterized protein</fullName>
    </submittedName>
</protein>
<accession>A0A853JDL6</accession>
<keyword evidence="3" id="KW-1185">Reference proteome</keyword>
<dbReference type="AlphaFoldDB" id="A0A853JDL6"/>
<feature type="signal peptide" evidence="1">
    <location>
        <begin position="1"/>
        <end position="34"/>
    </location>
</feature>
<dbReference type="RefSeq" id="WP_180679184.1">
    <property type="nucleotide sequence ID" value="NZ_JACCKA010000076.1"/>
</dbReference>
<proteinExistence type="predicted"/>
<dbReference type="Proteomes" id="UP000578091">
    <property type="component" value="Unassembled WGS sequence"/>
</dbReference>
<dbReference type="PROSITE" id="PS51318">
    <property type="entry name" value="TAT"/>
    <property type="match status" value="1"/>
</dbReference>
<reference evidence="2 3" key="1">
    <citation type="submission" date="2020-07" db="EMBL/GenBank/DDBJ databases">
        <title>Luteimonas sp. SJ-92.</title>
        <authorList>
            <person name="Huang X.-X."/>
            <person name="Xu L."/>
            <person name="Sun J.-Q."/>
        </authorList>
    </citation>
    <scope>NUCLEOTIDE SEQUENCE [LARGE SCALE GENOMIC DNA]</scope>
    <source>
        <strain evidence="2 3">SJ-92</strain>
    </source>
</reference>
<name>A0A853JDL6_9GAMM</name>
<keyword evidence="1" id="KW-0732">Signal</keyword>
<organism evidence="2 3">
    <name type="scientific">Luteimonas salinisoli</name>
    <dbReference type="NCBI Taxonomy" id="2752307"/>
    <lineage>
        <taxon>Bacteria</taxon>
        <taxon>Pseudomonadati</taxon>
        <taxon>Pseudomonadota</taxon>
        <taxon>Gammaproteobacteria</taxon>
        <taxon>Lysobacterales</taxon>
        <taxon>Lysobacteraceae</taxon>
        <taxon>Luteimonas</taxon>
    </lineage>
</organism>
<dbReference type="InterPro" id="IPR006311">
    <property type="entry name" value="TAT_signal"/>
</dbReference>
<evidence type="ECO:0000313" key="3">
    <source>
        <dbReference type="Proteomes" id="UP000578091"/>
    </source>
</evidence>
<sequence length="141" mass="14958">MEIEGMNRRIPLAGIALALSMVALGPGASGTAQAQFNQPFLYCFVSPNEMQGGPLGRCTSMYPSPSYSAYFAIHNLPAANYSFVWTNQNGQVLPCNSAHCTVNYIGGMAIGDTIHVNYTNLQTGASNTLSRALAINGPLQP</sequence>
<gene>
    <name evidence="2" type="ORF">H0E84_13525</name>
</gene>
<evidence type="ECO:0000313" key="2">
    <source>
        <dbReference type="EMBL" id="NZA27406.1"/>
    </source>
</evidence>
<feature type="chain" id="PRO_5032762151" evidence="1">
    <location>
        <begin position="35"/>
        <end position="141"/>
    </location>
</feature>